<dbReference type="FunFam" id="3.30.200.20:FF:000394">
    <property type="entry name" value="Leucine-rich repeat receptor-like protein kinase"/>
    <property type="match status" value="2"/>
</dbReference>
<feature type="domain" description="Protein kinase" evidence="20">
    <location>
        <begin position="443"/>
        <end position="716"/>
    </location>
</feature>
<dbReference type="InterPro" id="IPR017441">
    <property type="entry name" value="Protein_kinase_ATP_BS"/>
</dbReference>
<keyword evidence="6" id="KW-0808">Transferase</keyword>
<keyword evidence="11 21" id="KW-0418">Kinase</keyword>
<dbReference type="InterPro" id="IPR001611">
    <property type="entry name" value="Leu-rich_rpt"/>
</dbReference>
<dbReference type="Pfam" id="PF07714">
    <property type="entry name" value="PK_Tyr_Ser-Thr"/>
    <property type="match status" value="2"/>
</dbReference>
<comment type="catalytic activity">
    <reaction evidence="16">
        <text>L-threonyl-[protein] + ATP = O-phospho-L-threonyl-[protein] + ADP + H(+)</text>
        <dbReference type="Rhea" id="RHEA:46608"/>
        <dbReference type="Rhea" id="RHEA-COMP:11060"/>
        <dbReference type="Rhea" id="RHEA-COMP:11605"/>
        <dbReference type="ChEBI" id="CHEBI:15378"/>
        <dbReference type="ChEBI" id="CHEBI:30013"/>
        <dbReference type="ChEBI" id="CHEBI:30616"/>
        <dbReference type="ChEBI" id="CHEBI:61977"/>
        <dbReference type="ChEBI" id="CHEBI:456216"/>
        <dbReference type="EC" id="2.7.11.1"/>
    </reaction>
</comment>
<evidence type="ECO:0000256" key="11">
    <source>
        <dbReference type="ARBA" id="ARBA00022777"/>
    </source>
</evidence>
<dbReference type="CDD" id="cd14066">
    <property type="entry name" value="STKc_IRAK"/>
    <property type="match status" value="1"/>
</dbReference>
<dbReference type="PROSITE" id="PS50011">
    <property type="entry name" value="PROTEIN_KINASE_DOM"/>
    <property type="match status" value="2"/>
</dbReference>
<evidence type="ECO:0000256" key="4">
    <source>
        <dbReference type="ARBA" id="ARBA00022553"/>
    </source>
</evidence>
<dbReference type="InterPro" id="IPR008271">
    <property type="entry name" value="Ser/Thr_kinase_AS"/>
</dbReference>
<dbReference type="PROSITE" id="PS00107">
    <property type="entry name" value="PROTEIN_KINASE_ATP"/>
    <property type="match status" value="2"/>
</dbReference>
<dbReference type="PANTHER" id="PTHR45631">
    <property type="entry name" value="OS07G0107800 PROTEIN-RELATED"/>
    <property type="match status" value="1"/>
</dbReference>
<feature type="binding site" evidence="18">
    <location>
        <position position="1552"/>
    </location>
    <ligand>
        <name>ATP</name>
        <dbReference type="ChEBI" id="CHEBI:30616"/>
    </ligand>
</feature>
<evidence type="ECO:0000256" key="8">
    <source>
        <dbReference type="ARBA" id="ARBA00022729"/>
    </source>
</evidence>
<dbReference type="GO" id="GO:0004674">
    <property type="term" value="F:protein serine/threonine kinase activity"/>
    <property type="evidence" value="ECO:0007669"/>
    <property type="project" value="UniProtKB-KW"/>
</dbReference>
<organism evidence="21 22">
    <name type="scientific">Arabidopsis suecica</name>
    <name type="common">Swedish thale-cress</name>
    <name type="synonym">Cardaminopsis suecica</name>
    <dbReference type="NCBI Taxonomy" id="45249"/>
    <lineage>
        <taxon>Eukaryota</taxon>
        <taxon>Viridiplantae</taxon>
        <taxon>Streptophyta</taxon>
        <taxon>Embryophyta</taxon>
        <taxon>Tracheophyta</taxon>
        <taxon>Spermatophyta</taxon>
        <taxon>Magnoliopsida</taxon>
        <taxon>eudicotyledons</taxon>
        <taxon>Gunneridae</taxon>
        <taxon>Pentapetalae</taxon>
        <taxon>rosids</taxon>
        <taxon>malvids</taxon>
        <taxon>Brassicales</taxon>
        <taxon>Brassicaceae</taxon>
        <taxon>Camelineae</taxon>
        <taxon>Arabidopsis</taxon>
    </lineage>
</organism>
<evidence type="ECO:0000256" key="3">
    <source>
        <dbReference type="ARBA" id="ARBA00022527"/>
    </source>
</evidence>
<protein>
    <recommendedName>
        <fullName evidence="2">non-specific serine/threonine protein kinase</fullName>
        <ecNumber evidence="2">2.7.11.1</ecNumber>
    </recommendedName>
</protein>
<evidence type="ECO:0000256" key="6">
    <source>
        <dbReference type="ARBA" id="ARBA00022679"/>
    </source>
</evidence>
<evidence type="ECO:0000256" key="18">
    <source>
        <dbReference type="PROSITE-ProRule" id="PRU10141"/>
    </source>
</evidence>
<evidence type="ECO:0000256" key="15">
    <source>
        <dbReference type="ARBA" id="ARBA00023170"/>
    </source>
</evidence>
<evidence type="ECO:0000256" key="16">
    <source>
        <dbReference type="ARBA" id="ARBA00047899"/>
    </source>
</evidence>
<sequence length="1646" mass="185257">MEPTTKLNYISDADFIQTGKHGRIADEWAYSYKQYNALRYFPDGTRNCYNLSVKQGLSYLVRAGFGYGNYDGLNIYPSFDIYLGPNYWSSVYEFRFANPANTEIIHTPKSNSLQICLVKTGTTTPFISTLELRPLRNDAYSTDSGSLKLLYRHCYRPDLMMTLYVRYPDDVYDRQWSRNYYSYDEIEINTTLTVNTLNPFRLPQVVASFAAKPEHDSKSFSFFDGGTSDNPGDYVVMYLYFAEIEDLQANETREFDISWSGNITKSAYSPKKLQIETILLSPNKCDGYWCKVELVRTPRSTLPPLLNAYEVYRIMEFPYSETYPADVAAMKNIQAAYRLEIINWEGDPCLPELLKWKGVECSYTNKSTPPRIISLDLSNNSLSGSVPEFLATMKSLSIIIIEAINLTEFGCNIVFEGQIQPFKSSILTKKRRFTYPEVEAITNNFERVIGEGGFGIVYHGSLSDTEKVAVKLLSQSPTQGYKQFKEEVELLLRVHHVNLVSLVGYCFEEDHLALVYEYTTNGDLKQHLSGECGGSALSWENRLNIATDIAQGLEYLHTGCRPPMVHRDVKTTNILIDENFRAKLVDFGLSRSFPIGNETHMTTVVAGTPGYLDPEYNQTSWLTEKSDVYSFGIVLLEIITTQSVIDQNREKPHIAEWVGTMLTKGGIENIVDPSLAGDYDSSSIWKFLELAVACVNPSSLGRPNMSHVVNELKECLVSENSRKGGTTEVESKSSFEPSMQFAAGTNWMRPPMIHRDVKTTNILLDKHFHVKLADFGLSRSFPVGIEFHVSTNAAGTLGYLDPEYYRTNWLTEKIDVYSMGIVLLEIITNQPVIQQVREKPHIAEWVGLMLTKGDIKSIMDPKLNGDYDSSSVWKALELAMSCVNPSSGERPTMSQVISELKECLIYENSRNEGRSEVDSKSSIELSTSFTAEVTPDARRYLFSCHKHLNKMESLQELLLALIILAFATTSHFIQAQPDPKEFINLDCGLHPAVSPYTEPLTNLTYLSDANFTQGGQSGRVQKVWEEAYQPFTVLRYFPDGIRNCYNLRVTPSTKYLIKALFLYGNYDGLNNAPIFDLYLGPNIWTTVDLKSSLLSQTEEIIHITKSSSLEICLVKTGKTTPIISALELRPLRDDTYITQIGSLKLLKRYYASDFLGPSIRYPSDVYDREWKPISLSFGLNFVNTSLSVNSSTPYELPQEVISKAIINENVTEKLSFDWYVDNREDQALIYLHFAEIQTLKGNDTREFDIIWKGNDGNITISAYRPSKLQLETLYNTSPMICRFMQCTVELVKTKSSTLPPMINAMEAYQIIEFSDTETNPDDVVAVQNIRAAYELSRIDWQGDPCVPRLFKWEGINCSHTNASIPPRIISLDLSSSGLNGVIAPSIQNLTHLQELDLSNNNVTGGVPEFLANMESLLIINLGWNSLTGPIPRALHNREKKGLKLVVQGNPNLCLSGSCKNTKVIVPVFASLASMAALIALLALIFVLRRKKPVSKVATRELPRKSSIFAKKKKFTYSEVIELTNNFRRVLGEGGFGVVYHGSLSDTEQVAVKVLSESSVQGYKEFKAEVELLLRVHHINLVSLVGYCDEGGHLALIYEYMANGDLKQHLSGESSGPTLKWASRLKIAIEAAQGLILLTLTFPVTFL</sequence>
<accession>A0A8T2G2L6</accession>
<dbReference type="FunFam" id="1.10.510.10:FF:000146">
    <property type="entry name" value="LRR receptor-like serine/threonine-protein kinase IOS1"/>
    <property type="match status" value="1"/>
</dbReference>
<comment type="caution">
    <text evidence="21">The sequence shown here is derived from an EMBL/GenBank/DDBJ whole genome shotgun (WGS) entry which is preliminary data.</text>
</comment>
<keyword evidence="4" id="KW-0597">Phosphoprotein</keyword>
<evidence type="ECO:0000256" key="9">
    <source>
        <dbReference type="ARBA" id="ARBA00022737"/>
    </source>
</evidence>
<keyword evidence="3" id="KW-0723">Serine/threonine-protein kinase</keyword>
<dbReference type="SMART" id="SM00220">
    <property type="entry name" value="S_TKc"/>
    <property type="match status" value="1"/>
</dbReference>
<evidence type="ECO:0000259" key="20">
    <source>
        <dbReference type="PROSITE" id="PS50011"/>
    </source>
</evidence>
<evidence type="ECO:0000256" key="13">
    <source>
        <dbReference type="ARBA" id="ARBA00022989"/>
    </source>
</evidence>
<comment type="catalytic activity">
    <reaction evidence="17">
        <text>L-seryl-[protein] + ATP = O-phospho-L-seryl-[protein] + ADP + H(+)</text>
        <dbReference type="Rhea" id="RHEA:17989"/>
        <dbReference type="Rhea" id="RHEA-COMP:9863"/>
        <dbReference type="Rhea" id="RHEA-COMP:11604"/>
        <dbReference type="ChEBI" id="CHEBI:15378"/>
        <dbReference type="ChEBI" id="CHEBI:29999"/>
        <dbReference type="ChEBI" id="CHEBI:30616"/>
        <dbReference type="ChEBI" id="CHEBI:83421"/>
        <dbReference type="ChEBI" id="CHEBI:456216"/>
        <dbReference type="EC" id="2.7.11.1"/>
    </reaction>
</comment>
<keyword evidence="7 19" id="KW-0812">Transmembrane</keyword>
<keyword evidence="9" id="KW-0677">Repeat</keyword>
<dbReference type="Pfam" id="PF12819">
    <property type="entry name" value="Malectin_like"/>
    <property type="match status" value="2"/>
</dbReference>
<name>A0A8T2G2L6_ARASU</name>
<reference evidence="21 22" key="1">
    <citation type="submission" date="2020-12" db="EMBL/GenBank/DDBJ databases">
        <title>Concerted genomic and epigenomic changes stabilize Arabidopsis allopolyploids.</title>
        <authorList>
            <person name="Chen Z."/>
        </authorList>
    </citation>
    <scope>NUCLEOTIDE SEQUENCE [LARGE SCALE GENOMIC DNA]</scope>
    <source>
        <strain evidence="21">As9502</strain>
        <tissue evidence="21">Leaf</tissue>
    </source>
</reference>
<evidence type="ECO:0000256" key="14">
    <source>
        <dbReference type="ARBA" id="ARBA00023136"/>
    </source>
</evidence>
<feature type="binding site" evidence="18">
    <location>
        <position position="471"/>
    </location>
    <ligand>
        <name>ATP</name>
        <dbReference type="ChEBI" id="CHEBI:30616"/>
    </ligand>
</feature>
<dbReference type="EC" id="2.7.11.1" evidence="2"/>
<evidence type="ECO:0000256" key="10">
    <source>
        <dbReference type="ARBA" id="ARBA00022741"/>
    </source>
</evidence>
<dbReference type="OrthoDB" id="2017114at2759"/>
<dbReference type="GO" id="GO:0005524">
    <property type="term" value="F:ATP binding"/>
    <property type="evidence" value="ECO:0007669"/>
    <property type="project" value="UniProtKB-UniRule"/>
</dbReference>
<evidence type="ECO:0000313" key="21">
    <source>
        <dbReference type="EMBL" id="KAG7642438.1"/>
    </source>
</evidence>
<proteinExistence type="predicted"/>
<dbReference type="FunFam" id="3.80.10.10:FF:000129">
    <property type="entry name" value="Leucine-rich repeat receptor-like kinase"/>
    <property type="match status" value="1"/>
</dbReference>
<dbReference type="EMBL" id="JAEFBJ010000002">
    <property type="protein sequence ID" value="KAG7642438.1"/>
    <property type="molecule type" value="Genomic_DNA"/>
</dbReference>
<feature type="domain" description="Protein kinase" evidence="20">
    <location>
        <begin position="1524"/>
        <end position="1646"/>
    </location>
</feature>
<keyword evidence="5" id="KW-0433">Leucine-rich repeat</keyword>
<keyword evidence="14 19" id="KW-0472">Membrane</keyword>
<feature type="transmembrane region" description="Helical" evidence="19">
    <location>
        <begin position="1463"/>
        <end position="1487"/>
    </location>
</feature>
<keyword evidence="22" id="KW-1185">Reference proteome</keyword>
<dbReference type="Proteomes" id="UP000694251">
    <property type="component" value="Chromosome 2"/>
</dbReference>
<dbReference type="InterPro" id="IPR024788">
    <property type="entry name" value="Malectin-like_Carb-bd_dom"/>
</dbReference>
<evidence type="ECO:0000256" key="2">
    <source>
        <dbReference type="ARBA" id="ARBA00012513"/>
    </source>
</evidence>
<dbReference type="Pfam" id="PF00560">
    <property type="entry name" value="LRR_1"/>
    <property type="match status" value="2"/>
</dbReference>
<keyword evidence="13 19" id="KW-1133">Transmembrane helix</keyword>
<dbReference type="PROSITE" id="PS00108">
    <property type="entry name" value="PROTEIN_KINASE_ST"/>
    <property type="match status" value="1"/>
</dbReference>
<evidence type="ECO:0000313" key="22">
    <source>
        <dbReference type="Proteomes" id="UP000694251"/>
    </source>
</evidence>
<evidence type="ECO:0000256" key="7">
    <source>
        <dbReference type="ARBA" id="ARBA00022692"/>
    </source>
</evidence>
<dbReference type="InterPro" id="IPR001245">
    <property type="entry name" value="Ser-Thr/Tyr_kinase_cat_dom"/>
</dbReference>
<evidence type="ECO:0000256" key="12">
    <source>
        <dbReference type="ARBA" id="ARBA00022840"/>
    </source>
</evidence>
<dbReference type="InterPro" id="IPR000719">
    <property type="entry name" value="Prot_kinase_dom"/>
</dbReference>
<keyword evidence="10 18" id="KW-0547">Nucleotide-binding</keyword>
<evidence type="ECO:0000256" key="5">
    <source>
        <dbReference type="ARBA" id="ARBA00022614"/>
    </source>
</evidence>
<dbReference type="PANTHER" id="PTHR45631:SF97">
    <property type="entry name" value="LEUCINE-RICH REPEAT PROTEIN KINASE FAMILY PROTEIN"/>
    <property type="match status" value="1"/>
</dbReference>
<evidence type="ECO:0000256" key="1">
    <source>
        <dbReference type="ARBA" id="ARBA00004167"/>
    </source>
</evidence>
<keyword evidence="15" id="KW-0675">Receptor</keyword>
<keyword evidence="12 18" id="KW-0067">ATP-binding</keyword>
<evidence type="ECO:0000256" key="17">
    <source>
        <dbReference type="ARBA" id="ARBA00048679"/>
    </source>
</evidence>
<dbReference type="GO" id="GO:0016020">
    <property type="term" value="C:membrane"/>
    <property type="evidence" value="ECO:0007669"/>
    <property type="project" value="UniProtKB-SubCell"/>
</dbReference>
<evidence type="ECO:0000256" key="19">
    <source>
        <dbReference type="SAM" id="Phobius"/>
    </source>
</evidence>
<dbReference type="Pfam" id="PF00069">
    <property type="entry name" value="Pkinase"/>
    <property type="match status" value="1"/>
</dbReference>
<gene>
    <name evidence="21" type="ORF">ISN44_As02g023510</name>
</gene>
<comment type="subcellular location">
    <subcellularLocation>
        <location evidence="1">Membrane</location>
        <topology evidence="1">Single-pass membrane protein</topology>
    </subcellularLocation>
</comment>
<keyword evidence="8" id="KW-0732">Signal</keyword>